<reference evidence="3" key="2">
    <citation type="submission" date="2023-05" db="EMBL/GenBank/DDBJ databases">
        <authorList>
            <consortium name="Lawrence Berkeley National Laboratory"/>
            <person name="Steindorff A."/>
            <person name="Hensen N."/>
            <person name="Bonometti L."/>
            <person name="Westerberg I."/>
            <person name="Brannstrom I.O."/>
            <person name="Guillou S."/>
            <person name="Cros-Aarteil S."/>
            <person name="Calhoun S."/>
            <person name="Haridas S."/>
            <person name="Kuo A."/>
            <person name="Mondo S."/>
            <person name="Pangilinan J."/>
            <person name="Riley R."/>
            <person name="Labutti K."/>
            <person name="Andreopoulos B."/>
            <person name="Lipzen A."/>
            <person name="Chen C."/>
            <person name="Yanf M."/>
            <person name="Daum C."/>
            <person name="Ng V."/>
            <person name="Clum A."/>
            <person name="Ohm R."/>
            <person name="Martin F."/>
            <person name="Silar P."/>
            <person name="Natvig D."/>
            <person name="Lalanne C."/>
            <person name="Gautier V."/>
            <person name="Ament-Velasquez S.L."/>
            <person name="Kruys A."/>
            <person name="Hutchinson M.I."/>
            <person name="Powell A.J."/>
            <person name="Barry K."/>
            <person name="Miller A.N."/>
            <person name="Grigoriev I.V."/>
            <person name="Debuchy R."/>
            <person name="Gladieux P."/>
            <person name="Thoren M.H."/>
            <person name="Johannesson H."/>
        </authorList>
    </citation>
    <scope>NUCLEOTIDE SEQUENCE</scope>
    <source>
        <strain evidence="3">PSN243</strain>
    </source>
</reference>
<dbReference type="InterPro" id="IPR058334">
    <property type="entry name" value="DUF8021"/>
</dbReference>
<evidence type="ECO:0000259" key="2">
    <source>
        <dbReference type="Pfam" id="PF26061"/>
    </source>
</evidence>
<dbReference type="Pfam" id="PF26061">
    <property type="entry name" value="DUF8021"/>
    <property type="match status" value="1"/>
</dbReference>
<name>A0AAV9GPW3_9PEZI</name>
<protein>
    <recommendedName>
        <fullName evidence="2">DUF8021 domain-containing protein</fullName>
    </recommendedName>
</protein>
<feature type="signal peptide" evidence="1">
    <location>
        <begin position="1"/>
        <end position="19"/>
    </location>
</feature>
<sequence length="297" mass="32468">MVAITTITIWAAFGAVATARVAGMSSRDSVAIKAPKIQIKRATCTRETLLAAADAYVAAQTAGSLDPLKPVLAANWTYEQNNGVVTDPAKSVIATKALKIANRRTIVDLVQCATYTELIAPDNKDPYVIGTQIHHDPADTTKIRLIDTIASTTGAWLFDAKETLRYALQEKWDPIPEGKRDSRELIKAAGDAYMDLWSSSTAEARVPWGTPCARLEGGKYTGKGRADDSCKAGVPSNHNQAPNSRRRYVIDESMGSVNILCVWEHMMNAADSHEFRLENGKLRYIHTMTDCGQVCRL</sequence>
<reference evidence="3" key="1">
    <citation type="journal article" date="2023" name="Mol. Phylogenet. Evol.">
        <title>Genome-scale phylogeny and comparative genomics of the fungal order Sordariales.</title>
        <authorList>
            <person name="Hensen N."/>
            <person name="Bonometti L."/>
            <person name="Westerberg I."/>
            <person name="Brannstrom I.O."/>
            <person name="Guillou S."/>
            <person name="Cros-Aarteil S."/>
            <person name="Calhoun S."/>
            <person name="Haridas S."/>
            <person name="Kuo A."/>
            <person name="Mondo S."/>
            <person name="Pangilinan J."/>
            <person name="Riley R."/>
            <person name="LaButti K."/>
            <person name="Andreopoulos B."/>
            <person name="Lipzen A."/>
            <person name="Chen C."/>
            <person name="Yan M."/>
            <person name="Daum C."/>
            <person name="Ng V."/>
            <person name="Clum A."/>
            <person name="Steindorff A."/>
            <person name="Ohm R.A."/>
            <person name="Martin F."/>
            <person name="Silar P."/>
            <person name="Natvig D.O."/>
            <person name="Lalanne C."/>
            <person name="Gautier V."/>
            <person name="Ament-Velasquez S.L."/>
            <person name="Kruys A."/>
            <person name="Hutchinson M.I."/>
            <person name="Powell A.J."/>
            <person name="Barry K."/>
            <person name="Miller A.N."/>
            <person name="Grigoriev I.V."/>
            <person name="Debuchy R."/>
            <person name="Gladieux P."/>
            <person name="Hiltunen Thoren M."/>
            <person name="Johannesson H."/>
        </authorList>
    </citation>
    <scope>NUCLEOTIDE SEQUENCE</scope>
    <source>
        <strain evidence="3">PSN243</strain>
    </source>
</reference>
<dbReference type="EMBL" id="MU865936">
    <property type="protein sequence ID" value="KAK4449555.1"/>
    <property type="molecule type" value="Genomic_DNA"/>
</dbReference>
<organism evidence="3 4">
    <name type="scientific">Podospora aff. communis PSN243</name>
    <dbReference type="NCBI Taxonomy" id="3040156"/>
    <lineage>
        <taxon>Eukaryota</taxon>
        <taxon>Fungi</taxon>
        <taxon>Dikarya</taxon>
        <taxon>Ascomycota</taxon>
        <taxon>Pezizomycotina</taxon>
        <taxon>Sordariomycetes</taxon>
        <taxon>Sordariomycetidae</taxon>
        <taxon>Sordariales</taxon>
        <taxon>Podosporaceae</taxon>
        <taxon>Podospora</taxon>
    </lineage>
</organism>
<keyword evidence="1" id="KW-0732">Signal</keyword>
<evidence type="ECO:0000256" key="1">
    <source>
        <dbReference type="SAM" id="SignalP"/>
    </source>
</evidence>
<proteinExistence type="predicted"/>
<feature type="domain" description="DUF8021" evidence="2">
    <location>
        <begin position="179"/>
        <end position="289"/>
    </location>
</feature>
<feature type="chain" id="PRO_5043586429" description="DUF8021 domain-containing protein" evidence="1">
    <location>
        <begin position="20"/>
        <end position="297"/>
    </location>
</feature>
<accession>A0AAV9GPW3</accession>
<dbReference type="Proteomes" id="UP001321760">
    <property type="component" value="Unassembled WGS sequence"/>
</dbReference>
<dbReference type="AlphaFoldDB" id="A0AAV9GPW3"/>
<keyword evidence="4" id="KW-1185">Reference proteome</keyword>
<comment type="caution">
    <text evidence="3">The sequence shown here is derived from an EMBL/GenBank/DDBJ whole genome shotgun (WGS) entry which is preliminary data.</text>
</comment>
<evidence type="ECO:0000313" key="3">
    <source>
        <dbReference type="EMBL" id="KAK4449555.1"/>
    </source>
</evidence>
<evidence type="ECO:0000313" key="4">
    <source>
        <dbReference type="Proteomes" id="UP001321760"/>
    </source>
</evidence>
<gene>
    <name evidence="3" type="ORF">QBC34DRAFT_438001</name>
</gene>